<organism evidence="4 5">
    <name type="scientific">Geosmithia morbida</name>
    <dbReference type="NCBI Taxonomy" id="1094350"/>
    <lineage>
        <taxon>Eukaryota</taxon>
        <taxon>Fungi</taxon>
        <taxon>Dikarya</taxon>
        <taxon>Ascomycota</taxon>
        <taxon>Pezizomycotina</taxon>
        <taxon>Sordariomycetes</taxon>
        <taxon>Hypocreomycetidae</taxon>
        <taxon>Hypocreales</taxon>
        <taxon>Bionectriaceae</taxon>
        <taxon>Geosmithia</taxon>
    </lineage>
</organism>
<dbReference type="PANTHER" id="PTHR48081:SF8">
    <property type="entry name" value="ALPHA_BETA HYDROLASE FOLD-3 DOMAIN-CONTAINING PROTEIN-RELATED"/>
    <property type="match status" value="1"/>
</dbReference>
<feature type="region of interest" description="Disordered" evidence="2">
    <location>
        <begin position="100"/>
        <end position="121"/>
    </location>
</feature>
<evidence type="ECO:0000256" key="2">
    <source>
        <dbReference type="SAM" id="MobiDB-lite"/>
    </source>
</evidence>
<comment type="caution">
    <text evidence="4">The sequence shown here is derived from an EMBL/GenBank/DDBJ whole genome shotgun (WGS) entry which is preliminary data.</text>
</comment>
<keyword evidence="5" id="KW-1185">Reference proteome</keyword>
<dbReference type="InterPro" id="IPR029058">
    <property type="entry name" value="AB_hydrolase_fold"/>
</dbReference>
<gene>
    <name evidence="4" type="ORF">GMORB2_4106</name>
</gene>
<name>A0A9P5D655_9HYPO</name>
<protein>
    <submittedName>
        <fullName evidence="4">Carboxylesterase family</fullName>
    </submittedName>
</protein>
<dbReference type="OrthoDB" id="433474at2759"/>
<feature type="compositionally biased region" description="Low complexity" evidence="2">
    <location>
        <begin position="102"/>
        <end position="112"/>
    </location>
</feature>
<dbReference type="RefSeq" id="XP_035323918.1">
    <property type="nucleotide sequence ID" value="XM_035466081.1"/>
</dbReference>
<feature type="domain" description="Alpha/beta hydrolase fold-3" evidence="3">
    <location>
        <begin position="134"/>
        <end position="354"/>
    </location>
</feature>
<accession>A0A9P5D655</accession>
<proteinExistence type="predicted"/>
<evidence type="ECO:0000313" key="4">
    <source>
        <dbReference type="EMBL" id="KAF4125266.1"/>
    </source>
</evidence>
<evidence type="ECO:0000256" key="1">
    <source>
        <dbReference type="ARBA" id="ARBA00022801"/>
    </source>
</evidence>
<dbReference type="InterPro" id="IPR013094">
    <property type="entry name" value="AB_hydrolase_3"/>
</dbReference>
<dbReference type="PANTHER" id="PTHR48081">
    <property type="entry name" value="AB HYDROLASE SUPERFAMILY PROTEIN C4A8.06C"/>
    <property type="match status" value="1"/>
</dbReference>
<dbReference type="AlphaFoldDB" id="A0A9P5D655"/>
<dbReference type="EMBL" id="JAANYQ010000003">
    <property type="protein sequence ID" value="KAF4125266.1"/>
    <property type="molecule type" value="Genomic_DNA"/>
</dbReference>
<dbReference type="GO" id="GO:0016787">
    <property type="term" value="F:hydrolase activity"/>
    <property type="evidence" value="ECO:0007669"/>
    <property type="project" value="UniProtKB-KW"/>
</dbReference>
<dbReference type="SUPFAM" id="SSF53474">
    <property type="entry name" value="alpha/beta-Hydrolases"/>
    <property type="match status" value="1"/>
</dbReference>
<keyword evidence="1" id="KW-0378">Hydrolase</keyword>
<dbReference type="Proteomes" id="UP000749293">
    <property type="component" value="Unassembled WGS sequence"/>
</dbReference>
<sequence>MDLEAATTKGAMTSRPTTPEEPGYVNPLEKSSRRYLSARANIIRHAASLGMSIANRTFPPAPSPTRDVWFDSTLSEKFKGPDAIKAEVWIPPKPAPAVVVTDSDGNSNNANGNGSGSGSASVGGSGIQPRCAIINCHGGGWILGQGTDDSRWAGLLMTSLDAVVFTVNYRLAPAHPFPTAVEDCVDVACQIAQRATEFGIDPNRIILSGFSAGGTNSLTSWIVMQEPERFGYTLPCPPPTVVGLVLFYPGLDWTMSRPTKRKTCSRPDLTLSRGLTDLIDASYIYPPLPREKRTDLRLSPGLMPDSLLRRLPPIHLCLCEYDMLLAEGLRFANRLSIDGLPIRCRIVEGEKHAWDNPPPMSLKPSVWAEYAAAIQSIADWLGVSNDTDKESLKSLKKKRPILKKPSHMSFRSVRSAFK</sequence>
<dbReference type="GeneID" id="55970334"/>
<feature type="region of interest" description="Disordered" evidence="2">
    <location>
        <begin position="1"/>
        <end position="27"/>
    </location>
</feature>
<evidence type="ECO:0000259" key="3">
    <source>
        <dbReference type="Pfam" id="PF07859"/>
    </source>
</evidence>
<dbReference type="InterPro" id="IPR050300">
    <property type="entry name" value="GDXG_lipolytic_enzyme"/>
</dbReference>
<reference evidence="4" key="1">
    <citation type="submission" date="2020-03" db="EMBL/GenBank/DDBJ databases">
        <title>Site-based positive gene gene selection in Geosmithia morbida across the United States reveals a broad range of putative effectors and factors for local host and environmental adapation.</title>
        <authorList>
            <person name="Onufrak A."/>
            <person name="Murdoch R.W."/>
            <person name="Gazis R."/>
            <person name="Huff M."/>
            <person name="Staton M."/>
            <person name="Klingeman W."/>
            <person name="Hadziabdic D."/>
        </authorList>
    </citation>
    <scope>NUCLEOTIDE SEQUENCE</scope>
    <source>
        <strain evidence="4">1262</strain>
    </source>
</reference>
<evidence type="ECO:0000313" key="5">
    <source>
        <dbReference type="Proteomes" id="UP000749293"/>
    </source>
</evidence>
<dbReference type="Pfam" id="PF07859">
    <property type="entry name" value="Abhydrolase_3"/>
    <property type="match status" value="1"/>
</dbReference>
<dbReference type="Gene3D" id="3.40.50.1820">
    <property type="entry name" value="alpha/beta hydrolase"/>
    <property type="match status" value="1"/>
</dbReference>